<dbReference type="EMBL" id="MU069464">
    <property type="protein sequence ID" value="KAF5842327.1"/>
    <property type="molecule type" value="Genomic_DNA"/>
</dbReference>
<keyword evidence="4" id="KW-0378">Hydrolase</keyword>
<evidence type="ECO:0000256" key="3">
    <source>
        <dbReference type="ARBA" id="ARBA00047995"/>
    </source>
</evidence>
<dbReference type="SMART" id="SM00350">
    <property type="entry name" value="MCM"/>
    <property type="match status" value="1"/>
</dbReference>
<reference evidence="6" key="1">
    <citation type="submission" date="2017-08" db="EMBL/GenBank/DDBJ databases">
        <authorList>
            <person name="Polle J.E."/>
            <person name="Barry K."/>
            <person name="Cushman J."/>
            <person name="Schmutz J."/>
            <person name="Tran D."/>
            <person name="Hathwaick L.T."/>
            <person name="Yim W.C."/>
            <person name="Jenkins J."/>
            <person name="Mckie-Krisberg Z.M."/>
            <person name="Prochnik S."/>
            <person name="Lindquist E."/>
            <person name="Dockter R.B."/>
            <person name="Adam C."/>
            <person name="Molina H."/>
            <person name="Bunkerborg J."/>
            <person name="Jin E."/>
            <person name="Buchheim M."/>
            <person name="Magnuson J."/>
        </authorList>
    </citation>
    <scope>NUCLEOTIDE SEQUENCE</scope>
    <source>
        <strain evidence="6">CCAP 19/18</strain>
    </source>
</reference>
<keyword evidence="1 4" id="KW-0547">Nucleotide-binding</keyword>
<dbReference type="InterPro" id="IPR027417">
    <property type="entry name" value="P-loop_NTPase"/>
</dbReference>
<gene>
    <name evidence="6" type="ORF">DUNSADRAFT_7980</name>
</gene>
<feature type="domain" description="MCM C-terminal AAA(+) ATPase" evidence="5">
    <location>
        <begin position="204"/>
        <end position="292"/>
    </location>
</feature>
<name>A0ABQ7H638_DUNSA</name>
<dbReference type="InterPro" id="IPR033762">
    <property type="entry name" value="MCM_OB"/>
</dbReference>
<evidence type="ECO:0000256" key="1">
    <source>
        <dbReference type="ARBA" id="ARBA00022741"/>
    </source>
</evidence>
<dbReference type="InterPro" id="IPR008048">
    <property type="entry name" value="MCM5"/>
</dbReference>
<dbReference type="Proteomes" id="UP000815325">
    <property type="component" value="Unassembled WGS sequence"/>
</dbReference>
<dbReference type="SUPFAM" id="SSF50249">
    <property type="entry name" value="Nucleic acid-binding proteins"/>
    <property type="match status" value="1"/>
</dbReference>
<keyword evidence="4" id="KW-0238">DNA-binding</keyword>
<proteinExistence type="inferred from homology"/>
<accession>A0ABQ7H638</accession>
<dbReference type="Pfam" id="PF17207">
    <property type="entry name" value="MCM_OB"/>
    <property type="match status" value="1"/>
</dbReference>
<comment type="caution">
    <text evidence="6">The sequence shown here is derived from an EMBL/GenBank/DDBJ whole genome shotgun (WGS) entry which is preliminary data.</text>
</comment>
<keyword evidence="7" id="KW-1185">Reference proteome</keyword>
<dbReference type="InterPro" id="IPR001208">
    <property type="entry name" value="MCM_dom"/>
</dbReference>
<evidence type="ECO:0000313" key="7">
    <source>
        <dbReference type="Proteomes" id="UP000815325"/>
    </source>
</evidence>
<sequence>MLYSSSPLTQSRTRSIRDLAAERVSQLVMVTGIVTASSKPRHKATSLTVQCKSCKGLLQIACKPGMGGAIIPRYCSLNTNPLPGTEKCEEEPYQVCKHAVPWPTIPLTLQEKPEDVPTGELPRTVTLVIDRHLVNTVTPGTRVNVVGIYSTFKGKAMEKAPAALQQPYLRVVSLQEEAGDSHSRFNFSQTEIAEFERFSKQDKVHDVIFSRMAPNIFGAEDIKKAVACLLMGGSRKSLPDGTQRRGDINVLLLGDPSTAKSQFLKFASKVAPISVYTSGKGSSAAGLTATVVLAFAACCIHPHGRLALPPARQPWHTQISWSKLACRFGVSFCVCRPWSSRPSPLPKQASPRCSRAGPACWLQPTHPLAGIITQRVCRYQC</sequence>
<comment type="catalytic activity">
    <reaction evidence="3 4">
        <text>ATP + H2O = ADP + phosphate + H(+)</text>
        <dbReference type="Rhea" id="RHEA:13065"/>
        <dbReference type="ChEBI" id="CHEBI:15377"/>
        <dbReference type="ChEBI" id="CHEBI:15378"/>
        <dbReference type="ChEBI" id="CHEBI:30616"/>
        <dbReference type="ChEBI" id="CHEBI:43474"/>
        <dbReference type="ChEBI" id="CHEBI:456216"/>
        <dbReference type="EC" id="3.6.4.12"/>
    </reaction>
</comment>
<keyword evidence="4" id="KW-0539">Nucleus</keyword>
<evidence type="ECO:0000259" key="5">
    <source>
        <dbReference type="PROSITE" id="PS50051"/>
    </source>
</evidence>
<evidence type="ECO:0000256" key="4">
    <source>
        <dbReference type="RuleBase" id="RU368063"/>
    </source>
</evidence>
<keyword evidence="4" id="KW-0235">DNA replication</keyword>
<dbReference type="Gene3D" id="3.40.50.300">
    <property type="entry name" value="P-loop containing nucleotide triphosphate hydrolases"/>
    <property type="match status" value="1"/>
</dbReference>
<protein>
    <recommendedName>
        <fullName evidence="4">DNA replication licensing factor MCM5</fullName>
        <ecNumber evidence="4">3.6.4.12</ecNumber>
    </recommendedName>
</protein>
<comment type="subunit">
    <text evidence="4">Component of the MCM2-7 complex.</text>
</comment>
<dbReference type="PANTHER" id="PTHR11630">
    <property type="entry name" value="DNA REPLICATION LICENSING FACTOR MCM FAMILY MEMBER"/>
    <property type="match status" value="1"/>
</dbReference>
<comment type="function">
    <text evidence="4">Acts as component of the MCM2-7 complex (MCM complex) which is the replicative helicase essential for 'once per cell cycle' DNA replication initiation and elongation in eukaryotic cells. The active ATPase sites in the MCM2-7 ring are formed through the interaction surfaces of two neighboring subunits such that a critical structure of a conserved arginine finger motif is provided in trans relative to the ATP-binding site of the Walker A box of the adjacent subunit. The six ATPase active sites, however, are likely to contribute differentially to the complex helicase activity.</text>
</comment>
<dbReference type="InterPro" id="IPR031327">
    <property type="entry name" value="MCM"/>
</dbReference>
<dbReference type="InterPro" id="IPR012340">
    <property type="entry name" value="NA-bd_OB-fold"/>
</dbReference>
<dbReference type="EC" id="3.6.4.12" evidence="4"/>
<keyword evidence="2 4" id="KW-0067">ATP-binding</keyword>
<keyword evidence="4" id="KW-0131">Cell cycle</keyword>
<comment type="similarity">
    <text evidence="4">Belongs to the MCM family.</text>
</comment>
<dbReference type="PANTHER" id="PTHR11630:SF42">
    <property type="entry name" value="DNA REPLICATION LICENSING FACTOR MCM5"/>
    <property type="match status" value="1"/>
</dbReference>
<evidence type="ECO:0000313" key="6">
    <source>
        <dbReference type="EMBL" id="KAF5842327.1"/>
    </source>
</evidence>
<comment type="subcellular location">
    <subcellularLocation>
        <location evidence="4">Nucleus</location>
    </subcellularLocation>
</comment>
<dbReference type="Pfam" id="PF00493">
    <property type="entry name" value="MCM"/>
    <property type="match status" value="1"/>
</dbReference>
<dbReference type="PROSITE" id="PS50051">
    <property type="entry name" value="MCM_2"/>
    <property type="match status" value="1"/>
</dbReference>
<dbReference type="Gene3D" id="2.40.50.140">
    <property type="entry name" value="Nucleic acid-binding proteins"/>
    <property type="match status" value="1"/>
</dbReference>
<evidence type="ECO:0000256" key="2">
    <source>
        <dbReference type="ARBA" id="ARBA00022840"/>
    </source>
</evidence>
<keyword evidence="4" id="KW-0347">Helicase</keyword>
<dbReference type="Gene3D" id="2.20.28.10">
    <property type="match status" value="1"/>
</dbReference>
<organism evidence="6 7">
    <name type="scientific">Dunaliella salina</name>
    <name type="common">Green alga</name>
    <name type="synonym">Protococcus salinus</name>
    <dbReference type="NCBI Taxonomy" id="3046"/>
    <lineage>
        <taxon>Eukaryota</taxon>
        <taxon>Viridiplantae</taxon>
        <taxon>Chlorophyta</taxon>
        <taxon>core chlorophytes</taxon>
        <taxon>Chlorophyceae</taxon>
        <taxon>CS clade</taxon>
        <taxon>Chlamydomonadales</taxon>
        <taxon>Dunaliellaceae</taxon>
        <taxon>Dunaliella</taxon>
    </lineage>
</organism>
<dbReference type="PRINTS" id="PR01661">
    <property type="entry name" value="MCMPROTEIN5"/>
</dbReference>